<dbReference type="EMBL" id="CM001196">
    <property type="protein sequence ID" value="EGP91737.1"/>
    <property type="molecule type" value="Genomic_DNA"/>
</dbReference>
<dbReference type="AlphaFoldDB" id="F9X1F9"/>
<evidence type="ECO:0000313" key="3">
    <source>
        <dbReference type="EMBL" id="EGP91737.1"/>
    </source>
</evidence>
<gene>
    <name evidence="3" type="ORF">MYCGRDRAFT_107729</name>
</gene>
<evidence type="ECO:0000256" key="2">
    <source>
        <dbReference type="SAM" id="MobiDB-lite"/>
    </source>
</evidence>
<evidence type="ECO:0000256" key="1">
    <source>
        <dbReference type="SAM" id="Coils"/>
    </source>
</evidence>
<sequence length="456" mass="51167">MTMTAKLRPLPFPPIAQVMRVDAKHTESGAIGLDICYTCLPALRRAKRSDVRTWRRNPEHWPCRSWTNAGGTINTALTLLIDRICTWLIVSSFTGLATRSSAVQTPLPPPPPPPSDDYNYTTSSIPSLPELAMTSYQMFSTPPSNGVSTATSNNFLLSPSTNGTRRTSGGDVSSQSRSTDASPNARPSSPTSDSGTNWSSAVGHATTGGKSGRVIEKLMTDNDRLKRELKEQIIKGEELQRGIQMAKPRIDALQAENDNLTHARGVDNALLARRDRMITELKADLAAERKRREMHEVRSQKLETERDEAIEEKRKNIQDLTESEKHATTHANILETSHKQLSATYRARLEATRQEITALREQREEQESRLSKLDVVSDQMRQELERSRKVQVEMMSKWDTLSSSLQSRVDQVLNDNRADTEKLRALSEEMEEVVNKMRWVMNLKQNTSLDQTASSA</sequence>
<dbReference type="OrthoDB" id="3918393at2759"/>
<feature type="region of interest" description="Disordered" evidence="2">
    <location>
        <begin position="137"/>
        <end position="215"/>
    </location>
</feature>
<evidence type="ECO:0008006" key="5">
    <source>
        <dbReference type="Google" id="ProtNLM"/>
    </source>
</evidence>
<accession>F9X1F9</accession>
<feature type="coiled-coil region" evidence="1">
    <location>
        <begin position="215"/>
        <end position="242"/>
    </location>
</feature>
<dbReference type="RefSeq" id="XP_003856761.1">
    <property type="nucleotide sequence ID" value="XM_003856713.1"/>
</dbReference>
<feature type="region of interest" description="Disordered" evidence="2">
    <location>
        <begin position="99"/>
        <end position="124"/>
    </location>
</feature>
<keyword evidence="1" id="KW-0175">Coiled coil</keyword>
<dbReference type="GeneID" id="13398243"/>
<reference evidence="3 4" key="1">
    <citation type="journal article" date="2011" name="PLoS Genet.">
        <title>Finished genome of the fungal wheat pathogen Mycosphaerella graminicola reveals dispensome structure, chromosome plasticity, and stealth pathogenesis.</title>
        <authorList>
            <person name="Goodwin S.B."/>
            <person name="Ben M'barek S."/>
            <person name="Dhillon B."/>
            <person name="Wittenberg A.H.J."/>
            <person name="Crane C.F."/>
            <person name="Hane J.K."/>
            <person name="Foster A.J."/>
            <person name="Van der Lee T.A.J."/>
            <person name="Grimwood J."/>
            <person name="Aerts A."/>
            <person name="Antoniw J."/>
            <person name="Bailey A."/>
            <person name="Bluhm B."/>
            <person name="Bowler J."/>
            <person name="Bristow J."/>
            <person name="van der Burgt A."/>
            <person name="Canto-Canche B."/>
            <person name="Churchill A.C.L."/>
            <person name="Conde-Ferraez L."/>
            <person name="Cools H.J."/>
            <person name="Coutinho P.M."/>
            <person name="Csukai M."/>
            <person name="Dehal P."/>
            <person name="De Wit P."/>
            <person name="Donzelli B."/>
            <person name="van de Geest H.C."/>
            <person name="van Ham R.C.H.J."/>
            <person name="Hammond-Kosack K.E."/>
            <person name="Henrissat B."/>
            <person name="Kilian A."/>
            <person name="Kobayashi A.K."/>
            <person name="Koopmann E."/>
            <person name="Kourmpetis Y."/>
            <person name="Kuzniar A."/>
            <person name="Lindquist E."/>
            <person name="Lombard V."/>
            <person name="Maliepaard C."/>
            <person name="Martins N."/>
            <person name="Mehrabi R."/>
            <person name="Nap J.P.H."/>
            <person name="Ponomarenko A."/>
            <person name="Rudd J.J."/>
            <person name="Salamov A."/>
            <person name="Schmutz J."/>
            <person name="Schouten H.J."/>
            <person name="Shapiro H."/>
            <person name="Stergiopoulos I."/>
            <person name="Torriani S.F.F."/>
            <person name="Tu H."/>
            <person name="de Vries R.P."/>
            <person name="Waalwijk C."/>
            <person name="Ware S.B."/>
            <person name="Wiebenga A."/>
            <person name="Zwiers L.-H."/>
            <person name="Oliver R.P."/>
            <person name="Grigoriev I.V."/>
            <person name="Kema G.H.J."/>
        </authorList>
    </citation>
    <scope>NUCLEOTIDE SEQUENCE [LARGE SCALE GENOMIC DNA]</scope>
    <source>
        <strain evidence="4">CBS 115943 / IPO323</strain>
    </source>
</reference>
<feature type="compositionally biased region" description="Polar residues" evidence="2">
    <location>
        <begin position="137"/>
        <end position="200"/>
    </location>
</feature>
<dbReference type="KEGG" id="ztr:MYCGRDRAFT_107729"/>
<dbReference type="OMA" id="NMHQHNG"/>
<evidence type="ECO:0000313" key="4">
    <source>
        <dbReference type="Proteomes" id="UP000008062"/>
    </source>
</evidence>
<dbReference type="Proteomes" id="UP000008062">
    <property type="component" value="Chromosome 1"/>
</dbReference>
<dbReference type="eggNOG" id="ENOG502S77X">
    <property type="taxonomic scope" value="Eukaryota"/>
</dbReference>
<proteinExistence type="predicted"/>
<protein>
    <recommendedName>
        <fullName evidence="5">SWI5-dependent HO expression protein 3</fullName>
    </recommendedName>
</protein>
<dbReference type="STRING" id="336722.F9X1F9"/>
<keyword evidence="4" id="KW-1185">Reference proteome</keyword>
<feature type="coiled-coil region" evidence="1">
    <location>
        <begin position="409"/>
        <end position="436"/>
    </location>
</feature>
<feature type="compositionally biased region" description="Pro residues" evidence="2">
    <location>
        <begin position="106"/>
        <end position="115"/>
    </location>
</feature>
<dbReference type="InParanoid" id="F9X1F9"/>
<feature type="coiled-coil region" evidence="1">
    <location>
        <begin position="278"/>
        <end position="376"/>
    </location>
</feature>
<dbReference type="HOGENOM" id="CLU_048328_0_0_1"/>
<organism evidence="3 4">
    <name type="scientific">Zymoseptoria tritici (strain CBS 115943 / IPO323)</name>
    <name type="common">Speckled leaf blotch fungus</name>
    <name type="synonym">Septoria tritici</name>
    <dbReference type="NCBI Taxonomy" id="336722"/>
    <lineage>
        <taxon>Eukaryota</taxon>
        <taxon>Fungi</taxon>
        <taxon>Dikarya</taxon>
        <taxon>Ascomycota</taxon>
        <taxon>Pezizomycotina</taxon>
        <taxon>Dothideomycetes</taxon>
        <taxon>Dothideomycetidae</taxon>
        <taxon>Mycosphaerellales</taxon>
        <taxon>Mycosphaerellaceae</taxon>
        <taxon>Zymoseptoria</taxon>
    </lineage>
</organism>
<name>F9X1F9_ZYMTI</name>